<sequence>MEPIGGSLSRIAIPTGDDDSLLTHPSQASMVDSRDLINTWTLGLEAQHVDAVSLIEANDQPLGVRRSSRLMKSGSGAGGWENTDSTTRPVTATQSKTDLGACGDDALKDKLLSLGLRSSMKEAYHVLRDFIEWPVKAA</sequence>
<organism evidence="2 3">
    <name type="scientific">Canna indica</name>
    <name type="common">Indian-shot</name>
    <dbReference type="NCBI Taxonomy" id="4628"/>
    <lineage>
        <taxon>Eukaryota</taxon>
        <taxon>Viridiplantae</taxon>
        <taxon>Streptophyta</taxon>
        <taxon>Embryophyta</taxon>
        <taxon>Tracheophyta</taxon>
        <taxon>Spermatophyta</taxon>
        <taxon>Magnoliopsida</taxon>
        <taxon>Liliopsida</taxon>
        <taxon>Zingiberales</taxon>
        <taxon>Cannaceae</taxon>
        <taxon>Canna</taxon>
    </lineage>
</organism>
<dbReference type="AlphaFoldDB" id="A0AAQ3JKN3"/>
<protein>
    <submittedName>
        <fullName evidence="2">Uncharacterized protein</fullName>
    </submittedName>
</protein>
<evidence type="ECO:0000256" key="1">
    <source>
        <dbReference type="SAM" id="MobiDB-lite"/>
    </source>
</evidence>
<accession>A0AAQ3JKN3</accession>
<evidence type="ECO:0000313" key="3">
    <source>
        <dbReference type="Proteomes" id="UP001327560"/>
    </source>
</evidence>
<feature type="compositionally biased region" description="Polar residues" evidence="1">
    <location>
        <begin position="82"/>
        <end position="97"/>
    </location>
</feature>
<name>A0AAQ3JKN3_9LILI</name>
<dbReference type="Proteomes" id="UP001327560">
    <property type="component" value="Chromosome 1"/>
</dbReference>
<proteinExistence type="predicted"/>
<gene>
    <name evidence="2" type="ORF">Cni_G00008</name>
</gene>
<feature type="region of interest" description="Disordered" evidence="1">
    <location>
        <begin position="66"/>
        <end position="98"/>
    </location>
</feature>
<reference evidence="2 3" key="1">
    <citation type="submission" date="2023-10" db="EMBL/GenBank/DDBJ databases">
        <title>Chromosome-scale genome assembly provides insights into flower coloration mechanisms of Canna indica.</title>
        <authorList>
            <person name="Li C."/>
        </authorList>
    </citation>
    <scope>NUCLEOTIDE SEQUENCE [LARGE SCALE GENOMIC DNA]</scope>
    <source>
        <tissue evidence="2">Flower</tissue>
    </source>
</reference>
<keyword evidence="3" id="KW-1185">Reference proteome</keyword>
<evidence type="ECO:0000313" key="2">
    <source>
        <dbReference type="EMBL" id="WOK91317.1"/>
    </source>
</evidence>
<dbReference type="EMBL" id="CP136890">
    <property type="protein sequence ID" value="WOK91317.1"/>
    <property type="molecule type" value="Genomic_DNA"/>
</dbReference>